<dbReference type="AlphaFoldDB" id="A0A7X0IGC1"/>
<dbReference type="Pfam" id="PF00440">
    <property type="entry name" value="TetR_N"/>
    <property type="match status" value="1"/>
</dbReference>
<reference evidence="6 7" key="1">
    <citation type="submission" date="2020-08" db="EMBL/GenBank/DDBJ databases">
        <title>Sequencing the genomes of 1000 actinobacteria strains.</title>
        <authorList>
            <person name="Klenk H.-P."/>
        </authorList>
    </citation>
    <scope>NUCLEOTIDE SEQUENCE [LARGE SCALE GENOMIC DNA]</scope>
    <source>
        <strain evidence="6 7">DSM 44936</strain>
    </source>
</reference>
<feature type="DNA-binding region" description="H-T-H motif" evidence="4">
    <location>
        <begin position="42"/>
        <end position="61"/>
    </location>
</feature>
<dbReference type="Gene3D" id="1.10.10.60">
    <property type="entry name" value="Homeodomain-like"/>
    <property type="match status" value="1"/>
</dbReference>
<keyword evidence="2 4" id="KW-0238">DNA-binding</keyword>
<evidence type="ECO:0000313" key="7">
    <source>
        <dbReference type="Proteomes" id="UP000555564"/>
    </source>
</evidence>
<dbReference type="InterPro" id="IPR001647">
    <property type="entry name" value="HTH_TetR"/>
</dbReference>
<comment type="caution">
    <text evidence="6">The sequence shown here is derived from an EMBL/GenBank/DDBJ whole genome shotgun (WGS) entry which is preliminary data.</text>
</comment>
<gene>
    <name evidence="6" type="ORF">BJ992_004150</name>
</gene>
<evidence type="ECO:0000256" key="1">
    <source>
        <dbReference type="ARBA" id="ARBA00023015"/>
    </source>
</evidence>
<evidence type="ECO:0000256" key="2">
    <source>
        <dbReference type="ARBA" id="ARBA00023125"/>
    </source>
</evidence>
<dbReference type="PANTHER" id="PTHR30055:SF148">
    <property type="entry name" value="TETR-FAMILY TRANSCRIPTIONAL REGULATOR"/>
    <property type="match status" value="1"/>
</dbReference>
<dbReference type="Proteomes" id="UP000555564">
    <property type="component" value="Unassembled WGS sequence"/>
</dbReference>
<dbReference type="InterPro" id="IPR036271">
    <property type="entry name" value="Tet_transcr_reg_TetR-rel_C_sf"/>
</dbReference>
<dbReference type="InterPro" id="IPR050109">
    <property type="entry name" value="HTH-type_TetR-like_transc_reg"/>
</dbReference>
<keyword evidence="1" id="KW-0805">Transcription regulation</keyword>
<name>A0A7X0IGC1_9ACTN</name>
<proteinExistence type="predicted"/>
<dbReference type="InterPro" id="IPR011075">
    <property type="entry name" value="TetR_C"/>
</dbReference>
<protein>
    <submittedName>
        <fullName evidence="6">AcrR family transcriptional regulator</fullName>
    </submittedName>
</protein>
<evidence type="ECO:0000313" key="6">
    <source>
        <dbReference type="EMBL" id="MBB6474719.1"/>
    </source>
</evidence>
<dbReference type="GO" id="GO:0003700">
    <property type="term" value="F:DNA-binding transcription factor activity"/>
    <property type="evidence" value="ECO:0007669"/>
    <property type="project" value="TreeGrafter"/>
</dbReference>
<organism evidence="6 7">
    <name type="scientific">Sphaerisporangium rubeum</name>
    <dbReference type="NCBI Taxonomy" id="321317"/>
    <lineage>
        <taxon>Bacteria</taxon>
        <taxon>Bacillati</taxon>
        <taxon>Actinomycetota</taxon>
        <taxon>Actinomycetes</taxon>
        <taxon>Streptosporangiales</taxon>
        <taxon>Streptosporangiaceae</taxon>
        <taxon>Sphaerisporangium</taxon>
    </lineage>
</organism>
<evidence type="ECO:0000256" key="3">
    <source>
        <dbReference type="ARBA" id="ARBA00023163"/>
    </source>
</evidence>
<keyword evidence="3" id="KW-0804">Transcription</keyword>
<dbReference type="InterPro" id="IPR009057">
    <property type="entry name" value="Homeodomain-like_sf"/>
</dbReference>
<sequence length="201" mass="22251">MVTDQVGTARAPGRPRSEKAEKAIIEATIDMIAEGATVAELSIEAVASRAGVGKTTIYRRWSGKEDLVLDALTSLKAPLPDLDAPTVRENVLRYLSVMQHESHSRRTRCIMNIALSESERFPHLAERFREIAIRPRREALRSVIQRGVASGELRHDTDIEVAMAALTGAMLFFTKWPGNDDPLPEDLAERIADQVLTGLRP</sequence>
<accession>A0A7X0IGC1</accession>
<dbReference type="SUPFAM" id="SSF46689">
    <property type="entry name" value="Homeodomain-like"/>
    <property type="match status" value="1"/>
</dbReference>
<dbReference type="SUPFAM" id="SSF48498">
    <property type="entry name" value="Tetracyclin repressor-like, C-terminal domain"/>
    <property type="match status" value="1"/>
</dbReference>
<keyword evidence="7" id="KW-1185">Reference proteome</keyword>
<feature type="domain" description="HTH tetR-type" evidence="5">
    <location>
        <begin position="18"/>
        <end position="79"/>
    </location>
</feature>
<dbReference type="Pfam" id="PF16859">
    <property type="entry name" value="TetR_C_11"/>
    <property type="match status" value="1"/>
</dbReference>
<evidence type="ECO:0000256" key="4">
    <source>
        <dbReference type="PROSITE-ProRule" id="PRU00335"/>
    </source>
</evidence>
<dbReference type="RefSeq" id="WP_184983481.1">
    <property type="nucleotide sequence ID" value="NZ_BAAALO010000082.1"/>
</dbReference>
<dbReference type="EMBL" id="JACHIU010000001">
    <property type="protein sequence ID" value="MBB6474719.1"/>
    <property type="molecule type" value="Genomic_DNA"/>
</dbReference>
<dbReference type="GO" id="GO:0000976">
    <property type="term" value="F:transcription cis-regulatory region binding"/>
    <property type="evidence" value="ECO:0007669"/>
    <property type="project" value="TreeGrafter"/>
</dbReference>
<evidence type="ECO:0000259" key="5">
    <source>
        <dbReference type="PROSITE" id="PS50977"/>
    </source>
</evidence>
<dbReference type="PROSITE" id="PS50977">
    <property type="entry name" value="HTH_TETR_2"/>
    <property type="match status" value="1"/>
</dbReference>
<dbReference type="PANTHER" id="PTHR30055">
    <property type="entry name" value="HTH-TYPE TRANSCRIPTIONAL REGULATOR RUTR"/>
    <property type="match status" value="1"/>
</dbReference>
<dbReference type="Gene3D" id="1.10.357.10">
    <property type="entry name" value="Tetracycline Repressor, domain 2"/>
    <property type="match status" value="1"/>
</dbReference>